<reference evidence="2 3" key="1">
    <citation type="submission" date="2024-04" db="EMBL/GenBank/DDBJ databases">
        <authorList>
            <person name="Waldvogel A.-M."/>
            <person name="Schoenle A."/>
        </authorList>
    </citation>
    <scope>NUCLEOTIDE SEQUENCE [LARGE SCALE GENOMIC DNA]</scope>
</reference>
<name>A0AAV2MI80_KNICA</name>
<sequence length="151" mass="17384">MDPANRILQAEETDLITAVRLIQSASSCIEALRSDAEFIKLWDDSGDACEGTPVPPKRLRQTTGALQDYVGKEQVKEREEQVREREEQVKEREEQVKDGEEQVKKEKEQVKEEEEQVKKEKEQVKEGKERCLAMDNIACDVDEVLWPDPAQ</sequence>
<dbReference type="AlphaFoldDB" id="A0AAV2MI80"/>
<organism evidence="2 3">
    <name type="scientific">Knipowitschia caucasica</name>
    <name type="common">Caucasian dwarf goby</name>
    <name type="synonym">Pomatoschistus caucasicus</name>
    <dbReference type="NCBI Taxonomy" id="637954"/>
    <lineage>
        <taxon>Eukaryota</taxon>
        <taxon>Metazoa</taxon>
        <taxon>Chordata</taxon>
        <taxon>Craniata</taxon>
        <taxon>Vertebrata</taxon>
        <taxon>Euteleostomi</taxon>
        <taxon>Actinopterygii</taxon>
        <taxon>Neopterygii</taxon>
        <taxon>Teleostei</taxon>
        <taxon>Neoteleostei</taxon>
        <taxon>Acanthomorphata</taxon>
        <taxon>Gobiaria</taxon>
        <taxon>Gobiiformes</taxon>
        <taxon>Gobioidei</taxon>
        <taxon>Gobiidae</taxon>
        <taxon>Gobiinae</taxon>
        <taxon>Knipowitschia</taxon>
    </lineage>
</organism>
<feature type="region of interest" description="Disordered" evidence="1">
    <location>
        <begin position="52"/>
        <end position="127"/>
    </location>
</feature>
<proteinExistence type="predicted"/>
<keyword evidence="3" id="KW-1185">Reference proteome</keyword>
<dbReference type="EMBL" id="OZ035830">
    <property type="protein sequence ID" value="CAL1613030.1"/>
    <property type="molecule type" value="Genomic_DNA"/>
</dbReference>
<accession>A0AAV2MI80</accession>
<evidence type="ECO:0000313" key="2">
    <source>
        <dbReference type="EMBL" id="CAL1613030.1"/>
    </source>
</evidence>
<feature type="compositionally biased region" description="Basic and acidic residues" evidence="1">
    <location>
        <begin position="70"/>
        <end position="127"/>
    </location>
</feature>
<gene>
    <name evidence="2" type="ORF">KC01_LOCUS39297</name>
</gene>
<evidence type="ECO:0000256" key="1">
    <source>
        <dbReference type="SAM" id="MobiDB-lite"/>
    </source>
</evidence>
<protein>
    <submittedName>
        <fullName evidence="2">Uncharacterized protein</fullName>
    </submittedName>
</protein>
<evidence type="ECO:0000313" key="3">
    <source>
        <dbReference type="Proteomes" id="UP001497482"/>
    </source>
</evidence>
<dbReference type="Proteomes" id="UP001497482">
    <property type="component" value="Chromosome 8"/>
</dbReference>